<dbReference type="Pfam" id="PF10989">
    <property type="entry name" value="DUF2808"/>
    <property type="match status" value="1"/>
</dbReference>
<gene>
    <name evidence="1" type="ORF">CK510_17130</name>
</gene>
<sequence length="162" mass="18089">MKKLLIDIINICAITTMLIIPSGYVRANDDNGKLPHVDSNSQFPQTKWSNVRQSLQVHIPKNSQIVSQISIVIPETVSWSNKISDVVVTGNKIEKANTNISINEKIIVISFKQALPPNSKLEIDIKNVKQPFLGNGPIYRLFTKFIGSNVEIPIGLARFRVI</sequence>
<dbReference type="Proteomes" id="UP000218238">
    <property type="component" value="Unassembled WGS sequence"/>
</dbReference>
<dbReference type="AlphaFoldDB" id="A0A2A2TGG2"/>
<organism evidence="1 2">
    <name type="scientific">Brunnivagina elsteri CCALA 953</name>
    <dbReference type="NCBI Taxonomy" id="987040"/>
    <lineage>
        <taxon>Bacteria</taxon>
        <taxon>Bacillati</taxon>
        <taxon>Cyanobacteriota</taxon>
        <taxon>Cyanophyceae</taxon>
        <taxon>Nostocales</taxon>
        <taxon>Calotrichaceae</taxon>
        <taxon>Brunnivagina</taxon>
    </lineage>
</organism>
<protein>
    <recommendedName>
        <fullName evidence="3">DUF2808 domain-containing protein</fullName>
    </recommendedName>
</protein>
<evidence type="ECO:0000313" key="1">
    <source>
        <dbReference type="EMBL" id="PAX52834.1"/>
    </source>
</evidence>
<dbReference type="InterPro" id="IPR021256">
    <property type="entry name" value="DUF2808"/>
</dbReference>
<accession>A0A2A2TGG2</accession>
<reference evidence="1 2" key="1">
    <citation type="submission" date="2017-08" db="EMBL/GenBank/DDBJ databases">
        <title>Draft genome sequence of filamentous cyanobacterium Calothrix elsteri CCALA 953.</title>
        <authorList>
            <person name="Gagunashvili A.N."/>
            <person name="Elster J."/>
            <person name="Andresson O.S."/>
        </authorList>
    </citation>
    <scope>NUCLEOTIDE SEQUENCE [LARGE SCALE GENOMIC DNA]</scope>
    <source>
        <strain evidence="1 2">CCALA 953</strain>
    </source>
</reference>
<comment type="caution">
    <text evidence="1">The sequence shown here is derived from an EMBL/GenBank/DDBJ whole genome shotgun (WGS) entry which is preliminary data.</text>
</comment>
<evidence type="ECO:0000313" key="2">
    <source>
        <dbReference type="Proteomes" id="UP000218238"/>
    </source>
</evidence>
<name>A0A2A2TGG2_9CYAN</name>
<proteinExistence type="predicted"/>
<keyword evidence="2" id="KW-1185">Reference proteome</keyword>
<evidence type="ECO:0008006" key="3">
    <source>
        <dbReference type="Google" id="ProtNLM"/>
    </source>
</evidence>
<dbReference type="RefSeq" id="WP_095722863.1">
    <property type="nucleotide sequence ID" value="NZ_NTFS01000194.1"/>
</dbReference>
<dbReference type="OrthoDB" id="574511at2"/>
<dbReference type="EMBL" id="NTFS01000194">
    <property type="protein sequence ID" value="PAX52834.1"/>
    <property type="molecule type" value="Genomic_DNA"/>
</dbReference>